<organism evidence="2 3">
    <name type="scientific">Haemophilus sputorum</name>
    <dbReference type="NCBI Taxonomy" id="1078480"/>
    <lineage>
        <taxon>Bacteria</taxon>
        <taxon>Pseudomonadati</taxon>
        <taxon>Pseudomonadota</taxon>
        <taxon>Gammaproteobacteria</taxon>
        <taxon>Pasteurellales</taxon>
        <taxon>Pasteurellaceae</taxon>
        <taxon>Haemophilus</taxon>
    </lineage>
</organism>
<name>A0A369YAB1_9PAST</name>
<comment type="caution">
    <text evidence="2">The sequence shown here is derived from an EMBL/GenBank/DDBJ whole genome shotgun (WGS) entry which is preliminary data.</text>
</comment>
<dbReference type="Pfam" id="PF19079">
    <property type="entry name" value="CFSR"/>
    <property type="match status" value="2"/>
</dbReference>
<accession>A0A369YAB1</accession>
<feature type="non-terminal residue" evidence="2">
    <location>
        <position position="96"/>
    </location>
</feature>
<feature type="compositionally biased region" description="Polar residues" evidence="1">
    <location>
        <begin position="26"/>
        <end position="39"/>
    </location>
</feature>
<dbReference type="InterPro" id="IPR026394">
    <property type="entry name" value="RPT_S_cricet"/>
</dbReference>
<sequence length="96" mass="9223">AKGDTGAAGKNAEAKVVDNNNGTHTVTIVDGNGQTTSTIVKDGATGAKGDTGAAGAKGDTGAAGKNAEAKVVDNNNGTHTVTIVDGNGQTTSTIVK</sequence>
<dbReference type="NCBIfam" id="TIGR04203">
    <property type="entry name" value="RPT_S_cricet"/>
    <property type="match status" value="1"/>
</dbReference>
<feature type="compositionally biased region" description="Low complexity" evidence="1">
    <location>
        <begin position="41"/>
        <end position="63"/>
    </location>
</feature>
<dbReference type="AlphaFoldDB" id="A0A369YAB1"/>
<dbReference type="Proteomes" id="UP000253872">
    <property type="component" value="Unassembled WGS sequence"/>
</dbReference>
<protein>
    <submittedName>
        <fullName evidence="2">Peptidase</fullName>
    </submittedName>
</protein>
<proteinExistence type="predicted"/>
<reference evidence="2 3" key="1">
    <citation type="submission" date="2018-05" db="EMBL/GenBank/DDBJ databases">
        <title>Draft Genome Sequences for a Diverse set of 7 Haemophilus Species.</title>
        <authorList>
            <person name="Nichols M."/>
            <person name="Topaz N."/>
            <person name="Wang X."/>
            <person name="Wang X."/>
            <person name="Boxrud D."/>
        </authorList>
    </citation>
    <scope>NUCLEOTIDE SEQUENCE [LARGE SCALE GENOMIC DNA]</scope>
    <source>
        <strain evidence="2 3">C2002001239</strain>
    </source>
</reference>
<evidence type="ECO:0000256" key="1">
    <source>
        <dbReference type="SAM" id="MobiDB-lite"/>
    </source>
</evidence>
<feature type="region of interest" description="Disordered" evidence="1">
    <location>
        <begin position="26"/>
        <end position="63"/>
    </location>
</feature>
<gene>
    <name evidence="2" type="ORF">DPV93_10980</name>
</gene>
<dbReference type="EMBL" id="QEPN01000029">
    <property type="protein sequence ID" value="RDE68406.1"/>
    <property type="molecule type" value="Genomic_DNA"/>
</dbReference>
<feature type="non-terminal residue" evidence="2">
    <location>
        <position position="1"/>
    </location>
</feature>
<evidence type="ECO:0000313" key="3">
    <source>
        <dbReference type="Proteomes" id="UP000253872"/>
    </source>
</evidence>
<evidence type="ECO:0000313" key="2">
    <source>
        <dbReference type="EMBL" id="RDE68406.1"/>
    </source>
</evidence>